<name>A0A0P7B9Z3_9HYPO</name>
<evidence type="ECO:0000313" key="2">
    <source>
        <dbReference type="EMBL" id="KPM39021.1"/>
    </source>
</evidence>
<feature type="region of interest" description="Disordered" evidence="1">
    <location>
        <begin position="112"/>
        <end position="142"/>
    </location>
</feature>
<reference evidence="2 3" key="1">
    <citation type="submission" date="2015-09" db="EMBL/GenBank/DDBJ databases">
        <title>Draft genome of a European isolate of the apple canker pathogen Neonectria ditissima.</title>
        <authorList>
            <person name="Gomez-Cortecero A."/>
            <person name="Harrison R.J."/>
            <person name="Armitage A.D."/>
        </authorList>
    </citation>
    <scope>NUCLEOTIDE SEQUENCE [LARGE SCALE GENOMIC DNA]</scope>
    <source>
        <strain evidence="2 3">R09/05</strain>
    </source>
</reference>
<accession>A0A0P7B9Z3</accession>
<dbReference type="STRING" id="78410.A0A0P7B9Z3"/>
<keyword evidence="3" id="KW-1185">Reference proteome</keyword>
<dbReference type="Proteomes" id="UP000050424">
    <property type="component" value="Unassembled WGS sequence"/>
</dbReference>
<dbReference type="EMBL" id="LKCW01000118">
    <property type="protein sequence ID" value="KPM39021.1"/>
    <property type="molecule type" value="Genomic_DNA"/>
</dbReference>
<sequence>MSKTTTSVAASSTACSNLYDTPIKDAVCAMPYGGNHTDIMLSCCKDADVVSYYNDCGLYCLAIGQTVAELSDCLYGKGADWEDVFCRGNTSASATATGQVKIPASASASVVSTGSASQSKDKDDEESSATSSEGAAPGTMPRSGVSTLGLTIGALLLSATVFGAVQV</sequence>
<proteinExistence type="predicted"/>
<dbReference type="OrthoDB" id="3520229at2759"/>
<evidence type="ECO:0000313" key="3">
    <source>
        <dbReference type="Proteomes" id="UP000050424"/>
    </source>
</evidence>
<protein>
    <submittedName>
        <fullName evidence="2">Uncharacterized protein</fullName>
    </submittedName>
</protein>
<gene>
    <name evidence="2" type="ORF">AK830_g7546</name>
</gene>
<organism evidence="2 3">
    <name type="scientific">Neonectria ditissima</name>
    <dbReference type="NCBI Taxonomy" id="78410"/>
    <lineage>
        <taxon>Eukaryota</taxon>
        <taxon>Fungi</taxon>
        <taxon>Dikarya</taxon>
        <taxon>Ascomycota</taxon>
        <taxon>Pezizomycotina</taxon>
        <taxon>Sordariomycetes</taxon>
        <taxon>Hypocreomycetidae</taxon>
        <taxon>Hypocreales</taxon>
        <taxon>Nectriaceae</taxon>
        <taxon>Neonectria</taxon>
    </lineage>
</organism>
<dbReference type="PROSITE" id="PS51257">
    <property type="entry name" value="PROKAR_LIPOPROTEIN"/>
    <property type="match status" value="1"/>
</dbReference>
<evidence type="ECO:0000256" key="1">
    <source>
        <dbReference type="SAM" id="MobiDB-lite"/>
    </source>
</evidence>
<comment type="caution">
    <text evidence="2">The sequence shown here is derived from an EMBL/GenBank/DDBJ whole genome shotgun (WGS) entry which is preliminary data.</text>
</comment>
<dbReference type="AlphaFoldDB" id="A0A0P7B9Z3"/>